<keyword evidence="1" id="KW-0732">Signal</keyword>
<feature type="signal peptide" evidence="1">
    <location>
        <begin position="1"/>
        <end position="22"/>
    </location>
</feature>
<keyword evidence="3" id="KW-1185">Reference proteome</keyword>
<evidence type="ECO:0000313" key="3">
    <source>
        <dbReference type="Proteomes" id="UP001063782"/>
    </source>
</evidence>
<reference evidence="2" key="1">
    <citation type="submission" date="2021-12" db="EMBL/GenBank/DDBJ databases">
        <title>taxonomy of Moraxella sp. ZY201224.</title>
        <authorList>
            <person name="Li F."/>
        </authorList>
    </citation>
    <scope>NUCLEOTIDE SEQUENCE</scope>
    <source>
        <strain evidence="2">ZY201224</strain>
    </source>
</reference>
<dbReference type="Proteomes" id="UP001063782">
    <property type="component" value="Chromosome"/>
</dbReference>
<sequence>MKLTTKFAMIASGIAFSAAALAADPIAGNWQMSENGKPKAVVTISEQSGKFVGVVTSGQTEKAKAYVNKQVLFDVVAKGNGKYEGRAKDPRWGIIPAVKADITLNGKSLTLKTLKGSQTWEKK</sequence>
<accession>A0ABY6F2H5</accession>
<evidence type="ECO:0000313" key="2">
    <source>
        <dbReference type="EMBL" id="UXZ04260.1"/>
    </source>
</evidence>
<dbReference type="EMBL" id="CP089977">
    <property type="protein sequence ID" value="UXZ04260.1"/>
    <property type="molecule type" value="Genomic_DNA"/>
</dbReference>
<gene>
    <name evidence="2" type="ORF">LU297_06545</name>
</gene>
<proteinExistence type="predicted"/>
<name>A0ABY6F2H5_9GAMM</name>
<organism evidence="2 3">
    <name type="scientific">Moraxella nasicaprae</name>
    <dbReference type="NCBI Taxonomy" id="2904122"/>
    <lineage>
        <taxon>Bacteria</taxon>
        <taxon>Pseudomonadati</taxon>
        <taxon>Pseudomonadota</taxon>
        <taxon>Gammaproteobacteria</taxon>
        <taxon>Moraxellales</taxon>
        <taxon>Moraxellaceae</taxon>
        <taxon>Moraxella</taxon>
    </lineage>
</organism>
<evidence type="ECO:0000256" key="1">
    <source>
        <dbReference type="SAM" id="SignalP"/>
    </source>
</evidence>
<protein>
    <submittedName>
        <fullName evidence="2">DUF2147 domain-containing protein</fullName>
    </submittedName>
</protein>
<dbReference type="RefSeq" id="WP_263075745.1">
    <property type="nucleotide sequence ID" value="NZ_CP089977.1"/>
</dbReference>
<feature type="chain" id="PRO_5047312484" evidence="1">
    <location>
        <begin position="23"/>
        <end position="123"/>
    </location>
</feature>